<protein>
    <submittedName>
        <fullName evidence="2">Ribonuclease</fullName>
    </submittedName>
</protein>
<organism evidence="2">
    <name type="scientific">uncultured Sulfurovum sp</name>
    <dbReference type="NCBI Taxonomy" id="269237"/>
    <lineage>
        <taxon>Bacteria</taxon>
        <taxon>Pseudomonadati</taxon>
        <taxon>Campylobacterota</taxon>
        <taxon>Epsilonproteobacteria</taxon>
        <taxon>Campylobacterales</taxon>
        <taxon>Sulfurovaceae</taxon>
        <taxon>Sulfurovum</taxon>
        <taxon>environmental samples</taxon>
    </lineage>
</organism>
<proteinExistence type="predicted"/>
<name>A0A6S6S913_9BACT</name>
<dbReference type="InterPro" id="IPR029060">
    <property type="entry name" value="PIN-like_dom_sf"/>
</dbReference>
<sequence length="137" mass="15761">MLSNIYVDTNIIIDICDLKRPSHMSSLKIIRDYAEDGCELYINSDSLATLFYILRNQAKLSFEEAIEKMYFVRDIFTLISIDDSIFYEALALCENNICTDYEDATQYICAKKVEADIIVTNDKGFISEDIELFSTMS</sequence>
<evidence type="ECO:0000259" key="1">
    <source>
        <dbReference type="Pfam" id="PF13470"/>
    </source>
</evidence>
<dbReference type="Pfam" id="PF13470">
    <property type="entry name" value="PIN_3"/>
    <property type="match status" value="1"/>
</dbReference>
<feature type="domain" description="PIN" evidence="1">
    <location>
        <begin position="6"/>
        <end position="123"/>
    </location>
</feature>
<gene>
    <name evidence="2" type="ORF">HELGO_WM29661</name>
</gene>
<accession>A0A6S6S913</accession>
<dbReference type="CDD" id="cd09854">
    <property type="entry name" value="PIN_VapC-like"/>
    <property type="match status" value="1"/>
</dbReference>
<dbReference type="Gene3D" id="3.40.50.1010">
    <property type="entry name" value="5'-nuclease"/>
    <property type="match status" value="1"/>
</dbReference>
<dbReference type="InterPro" id="IPR002716">
    <property type="entry name" value="PIN_dom"/>
</dbReference>
<dbReference type="AlphaFoldDB" id="A0A6S6S913"/>
<dbReference type="SUPFAM" id="SSF88723">
    <property type="entry name" value="PIN domain-like"/>
    <property type="match status" value="1"/>
</dbReference>
<evidence type="ECO:0000313" key="2">
    <source>
        <dbReference type="EMBL" id="CAA6799103.1"/>
    </source>
</evidence>
<dbReference type="EMBL" id="CACVAP010000012">
    <property type="protein sequence ID" value="CAA6799103.1"/>
    <property type="molecule type" value="Genomic_DNA"/>
</dbReference>
<reference evidence="2" key="1">
    <citation type="submission" date="2020-01" db="EMBL/GenBank/DDBJ databases">
        <authorList>
            <person name="Meier V. D."/>
            <person name="Meier V D."/>
        </authorList>
    </citation>
    <scope>NUCLEOTIDE SEQUENCE</scope>
    <source>
        <strain evidence="2">HLG_WM_MAG_06</strain>
    </source>
</reference>